<keyword evidence="3" id="KW-1185">Reference proteome</keyword>
<dbReference type="Proteomes" id="UP000001631">
    <property type="component" value="Unassembled WGS sequence"/>
</dbReference>
<dbReference type="GeneID" id="69033392"/>
<sequence>MTVRQNNNNHGAGGPKNALNLETSRSLSPLEIWASVAPITISPACACLISNSSEQHQEYIAMVTQLLRISLTLEKTSNNEHSVYAVVNVAKAPSAFCLELGRRKNLNILQASTLSHLVP</sequence>
<organism evidence="2 3">
    <name type="scientific">Ajellomyces capsulatus (strain G186AR / H82 / ATCC MYA-2454 / RMSCC 2432)</name>
    <name type="common">Darling's disease fungus</name>
    <name type="synonym">Histoplasma capsulatum</name>
    <dbReference type="NCBI Taxonomy" id="447093"/>
    <lineage>
        <taxon>Eukaryota</taxon>
        <taxon>Fungi</taxon>
        <taxon>Dikarya</taxon>
        <taxon>Ascomycota</taxon>
        <taxon>Pezizomycotina</taxon>
        <taxon>Eurotiomycetes</taxon>
        <taxon>Eurotiomycetidae</taxon>
        <taxon>Onygenales</taxon>
        <taxon>Ajellomycetaceae</taxon>
        <taxon>Histoplasma</taxon>
    </lineage>
</organism>
<proteinExistence type="predicted"/>
<protein>
    <submittedName>
        <fullName evidence="2">Uncharacterized protein</fullName>
    </submittedName>
</protein>
<dbReference type="EMBL" id="GG663363">
    <property type="protein sequence ID" value="EEH10920.1"/>
    <property type="molecule type" value="Genomic_DNA"/>
</dbReference>
<dbReference type="RefSeq" id="XP_045291400.1">
    <property type="nucleotide sequence ID" value="XM_045427425.1"/>
</dbReference>
<evidence type="ECO:0000256" key="1">
    <source>
        <dbReference type="SAM" id="MobiDB-lite"/>
    </source>
</evidence>
<feature type="region of interest" description="Disordered" evidence="1">
    <location>
        <begin position="1"/>
        <end position="20"/>
    </location>
</feature>
<evidence type="ECO:0000313" key="2">
    <source>
        <dbReference type="EMBL" id="EEH10920.1"/>
    </source>
</evidence>
<accession>C0NB79</accession>
<dbReference type="HOGENOM" id="CLU_2060805_0_0_1"/>
<gene>
    <name evidence="2" type="ORF">HCBG_00375</name>
</gene>
<evidence type="ECO:0000313" key="3">
    <source>
        <dbReference type="Proteomes" id="UP000001631"/>
    </source>
</evidence>
<name>C0NB79_AJECG</name>
<reference evidence="2" key="1">
    <citation type="submission" date="2009-02" db="EMBL/GenBank/DDBJ databases">
        <title>The Genome Sequence of Ajellomyces capsulatus strain G186AR.</title>
        <authorList>
            <consortium name="The Broad Institute Genome Sequencing Platform"/>
            <person name="Champion M."/>
            <person name="Cuomo C."/>
            <person name="Ma L.-J."/>
            <person name="Henn M.R."/>
            <person name="Sil A."/>
            <person name="Goldman B."/>
            <person name="Young S.K."/>
            <person name="Kodira C.D."/>
            <person name="Zeng Q."/>
            <person name="Koehrsen M."/>
            <person name="Alvarado L."/>
            <person name="Berlin A."/>
            <person name="Borenstein D."/>
            <person name="Chen Z."/>
            <person name="Engels R."/>
            <person name="Freedman E."/>
            <person name="Gellesch M."/>
            <person name="Goldberg J."/>
            <person name="Griggs A."/>
            <person name="Gujja S."/>
            <person name="Heiman D."/>
            <person name="Hepburn T."/>
            <person name="Howarth C."/>
            <person name="Jen D."/>
            <person name="Larson L."/>
            <person name="Lewis B."/>
            <person name="Mehta T."/>
            <person name="Park D."/>
            <person name="Pearson M."/>
            <person name="Roberts A."/>
            <person name="Saif S."/>
            <person name="Shea T."/>
            <person name="Shenoy N."/>
            <person name="Sisk P."/>
            <person name="Stolte C."/>
            <person name="Sykes S."/>
            <person name="Walk T."/>
            <person name="White J."/>
            <person name="Yandava C."/>
            <person name="Klein B."/>
            <person name="McEwen J.G."/>
            <person name="Puccia R."/>
            <person name="Goldman G.H."/>
            <person name="Felipe M.S."/>
            <person name="Nino-Vega G."/>
            <person name="San-Blas G."/>
            <person name="Taylor J."/>
            <person name="Mendoza L."/>
            <person name="Galagan J."/>
            <person name="Nusbaum C."/>
            <person name="Birren B."/>
        </authorList>
    </citation>
    <scope>NUCLEOTIDE SEQUENCE</scope>
    <source>
        <strain evidence="2">G186AR</strain>
    </source>
</reference>
<feature type="compositionally biased region" description="Polar residues" evidence="1">
    <location>
        <begin position="1"/>
        <end position="10"/>
    </location>
</feature>
<dbReference type="AlphaFoldDB" id="C0NB79"/>
<dbReference type="InParanoid" id="C0NB79"/>